<evidence type="ECO:0000313" key="1">
    <source>
        <dbReference type="Proteomes" id="UP000887579"/>
    </source>
</evidence>
<protein>
    <submittedName>
        <fullName evidence="2">C-type lectin domain-containing protein</fullName>
    </submittedName>
</protein>
<evidence type="ECO:0000313" key="2">
    <source>
        <dbReference type="WBParaSite" id="ES5_v2.g24646.t1"/>
    </source>
</evidence>
<accession>A0AC34G4W0</accession>
<sequence>MFFHCFIFFSFFFLAASSSSCPGSNTWKTNCYVFGTEKLEFLKADTTCIRKGGHLASIHDFYEDDVIGQAAEFAYHSRTDFWIGAYRSGSGAWKWTDGSNFNNFTYWATGEPSNLAGNGCAIMSYYDWNWKTEGCTSVKSYVCAIPIPNLKPSRLNRLMHLIK</sequence>
<organism evidence="1 2">
    <name type="scientific">Panagrolaimus sp. ES5</name>
    <dbReference type="NCBI Taxonomy" id="591445"/>
    <lineage>
        <taxon>Eukaryota</taxon>
        <taxon>Metazoa</taxon>
        <taxon>Ecdysozoa</taxon>
        <taxon>Nematoda</taxon>
        <taxon>Chromadorea</taxon>
        <taxon>Rhabditida</taxon>
        <taxon>Tylenchina</taxon>
        <taxon>Panagrolaimomorpha</taxon>
        <taxon>Panagrolaimoidea</taxon>
        <taxon>Panagrolaimidae</taxon>
        <taxon>Panagrolaimus</taxon>
    </lineage>
</organism>
<name>A0AC34G4W0_9BILA</name>
<dbReference type="Proteomes" id="UP000887579">
    <property type="component" value="Unplaced"/>
</dbReference>
<reference evidence="2" key="1">
    <citation type="submission" date="2022-11" db="UniProtKB">
        <authorList>
            <consortium name="WormBaseParasite"/>
        </authorList>
    </citation>
    <scope>IDENTIFICATION</scope>
</reference>
<proteinExistence type="predicted"/>
<dbReference type="WBParaSite" id="ES5_v2.g24646.t1">
    <property type="protein sequence ID" value="ES5_v2.g24646.t1"/>
    <property type="gene ID" value="ES5_v2.g24646"/>
</dbReference>